<organism evidence="1 2">
    <name type="scientific">Ixodes persulcatus</name>
    <name type="common">Taiga tick</name>
    <dbReference type="NCBI Taxonomy" id="34615"/>
    <lineage>
        <taxon>Eukaryota</taxon>
        <taxon>Metazoa</taxon>
        <taxon>Ecdysozoa</taxon>
        <taxon>Arthropoda</taxon>
        <taxon>Chelicerata</taxon>
        <taxon>Arachnida</taxon>
        <taxon>Acari</taxon>
        <taxon>Parasitiformes</taxon>
        <taxon>Ixodida</taxon>
        <taxon>Ixodoidea</taxon>
        <taxon>Ixodidae</taxon>
        <taxon>Ixodinae</taxon>
        <taxon>Ixodes</taxon>
    </lineage>
</organism>
<evidence type="ECO:0000313" key="2">
    <source>
        <dbReference type="Proteomes" id="UP000805193"/>
    </source>
</evidence>
<name>A0AC60PNX3_IXOPE</name>
<comment type="caution">
    <text evidence="1">The sequence shown here is derived from an EMBL/GenBank/DDBJ whole genome shotgun (WGS) entry which is preliminary data.</text>
</comment>
<sequence>MEEERKHCPGDRSFFQDGHVGKTTLSGRVDCPEIRVHDDCNTPAHTLWAGVRKEGTNGIATYRICASEVAREMVAPSRVAGRIHMTRDGSHTQARQLGSPLSFDELLQSVGHPKPLEANGDCANREAERKFLRLPQQYRHTSVFGLGGLTVSIAAALAALDRFLLEWTNWMPNKTKELKERLAERVLERGREVGELEGALASLRNLQETKTSSPRSTSPKDALQRVVFDAVEKRADVDALEAEAEDMNQKVRELLNRTNELWALEVRAAELECDLASRDAQLESRTAEKLRRAEALVRCLAWEERNAGLREALALEEARLAAGEEALAAARSNWEAEVLERRELEHALVKRYGALVLGKKHTQRG</sequence>
<evidence type="ECO:0000313" key="1">
    <source>
        <dbReference type="EMBL" id="KAG0422717.1"/>
    </source>
</evidence>
<dbReference type="EMBL" id="JABSTQ010010191">
    <property type="protein sequence ID" value="KAG0422717.1"/>
    <property type="molecule type" value="Genomic_DNA"/>
</dbReference>
<protein>
    <submittedName>
        <fullName evidence="1">Uncharacterized protein</fullName>
    </submittedName>
</protein>
<accession>A0AC60PNX3</accession>
<reference evidence="1 2" key="1">
    <citation type="journal article" date="2020" name="Cell">
        <title>Large-Scale Comparative Analyses of Tick Genomes Elucidate Their Genetic Diversity and Vector Capacities.</title>
        <authorList>
            <consortium name="Tick Genome and Microbiome Consortium (TIGMIC)"/>
            <person name="Jia N."/>
            <person name="Wang J."/>
            <person name="Shi W."/>
            <person name="Du L."/>
            <person name="Sun Y."/>
            <person name="Zhan W."/>
            <person name="Jiang J.F."/>
            <person name="Wang Q."/>
            <person name="Zhang B."/>
            <person name="Ji P."/>
            <person name="Bell-Sakyi L."/>
            <person name="Cui X.M."/>
            <person name="Yuan T.T."/>
            <person name="Jiang B.G."/>
            <person name="Yang W.F."/>
            <person name="Lam T.T."/>
            <person name="Chang Q.C."/>
            <person name="Ding S.J."/>
            <person name="Wang X.J."/>
            <person name="Zhu J.G."/>
            <person name="Ruan X.D."/>
            <person name="Zhao L."/>
            <person name="Wei J.T."/>
            <person name="Ye R.Z."/>
            <person name="Que T.C."/>
            <person name="Du C.H."/>
            <person name="Zhou Y.H."/>
            <person name="Cheng J.X."/>
            <person name="Dai P.F."/>
            <person name="Guo W.B."/>
            <person name="Han X.H."/>
            <person name="Huang E.J."/>
            <person name="Li L.F."/>
            <person name="Wei W."/>
            <person name="Gao Y.C."/>
            <person name="Liu J.Z."/>
            <person name="Shao H.Z."/>
            <person name="Wang X."/>
            <person name="Wang C.C."/>
            <person name="Yang T.C."/>
            <person name="Huo Q.B."/>
            <person name="Li W."/>
            <person name="Chen H.Y."/>
            <person name="Chen S.E."/>
            <person name="Zhou L.G."/>
            <person name="Ni X.B."/>
            <person name="Tian J.H."/>
            <person name="Sheng Y."/>
            <person name="Liu T."/>
            <person name="Pan Y.S."/>
            <person name="Xia L.Y."/>
            <person name="Li J."/>
            <person name="Zhao F."/>
            <person name="Cao W.C."/>
        </authorList>
    </citation>
    <scope>NUCLEOTIDE SEQUENCE [LARGE SCALE GENOMIC DNA]</scope>
    <source>
        <strain evidence="1">Iper-2018</strain>
    </source>
</reference>
<gene>
    <name evidence="1" type="ORF">HPB47_001485</name>
</gene>
<proteinExistence type="predicted"/>
<dbReference type="Proteomes" id="UP000805193">
    <property type="component" value="Unassembled WGS sequence"/>
</dbReference>
<keyword evidence="2" id="KW-1185">Reference proteome</keyword>